<dbReference type="AlphaFoldDB" id="A0AA97P2I8"/>
<feature type="compositionally biased region" description="Basic residues" evidence="1">
    <location>
        <begin position="84"/>
        <end position="109"/>
    </location>
</feature>
<evidence type="ECO:0000313" key="2">
    <source>
        <dbReference type="EMBL" id="ELQ40798.1"/>
    </source>
</evidence>
<dbReference type="Proteomes" id="UP000011086">
    <property type="component" value="Unassembled WGS sequence"/>
</dbReference>
<evidence type="ECO:0000256" key="1">
    <source>
        <dbReference type="SAM" id="MobiDB-lite"/>
    </source>
</evidence>
<feature type="region of interest" description="Disordered" evidence="1">
    <location>
        <begin position="161"/>
        <end position="218"/>
    </location>
</feature>
<name>A0AA97P2I8_PYRO3</name>
<organism evidence="2">
    <name type="scientific">Pyricularia oryzae (strain Y34)</name>
    <name type="common">Rice blast fungus</name>
    <name type="synonym">Magnaporthe oryzae</name>
    <dbReference type="NCBI Taxonomy" id="1143189"/>
    <lineage>
        <taxon>Eukaryota</taxon>
        <taxon>Fungi</taxon>
        <taxon>Dikarya</taxon>
        <taxon>Ascomycota</taxon>
        <taxon>Pezizomycotina</taxon>
        <taxon>Sordariomycetes</taxon>
        <taxon>Sordariomycetidae</taxon>
        <taxon>Magnaporthales</taxon>
        <taxon>Pyriculariaceae</taxon>
        <taxon>Pyricularia</taxon>
    </lineage>
</organism>
<proteinExistence type="predicted"/>
<dbReference type="EMBL" id="JH793661">
    <property type="protein sequence ID" value="ELQ40798.1"/>
    <property type="molecule type" value="Genomic_DNA"/>
</dbReference>
<protein>
    <submittedName>
        <fullName evidence="2">Uncharacterized protein</fullName>
    </submittedName>
</protein>
<reference evidence="2" key="1">
    <citation type="journal article" date="2012" name="PLoS Genet.">
        <title>Comparative analysis of the genomes of two field isolates of the rice blast fungus Magnaporthe oryzae.</title>
        <authorList>
            <person name="Xue M."/>
            <person name="Yang J."/>
            <person name="Li Z."/>
            <person name="Hu S."/>
            <person name="Yao N."/>
            <person name="Dean R.A."/>
            <person name="Zhao W."/>
            <person name="Shen M."/>
            <person name="Zhang H."/>
            <person name="Li C."/>
            <person name="Liu L."/>
            <person name="Cao L."/>
            <person name="Xu X."/>
            <person name="Xing Y."/>
            <person name="Hsiang T."/>
            <person name="Zhang Z."/>
            <person name="Xu J.R."/>
            <person name="Peng Y.L."/>
        </authorList>
    </citation>
    <scope>NUCLEOTIDE SEQUENCE</scope>
    <source>
        <strain evidence="2">Y34</strain>
    </source>
</reference>
<feature type="region of interest" description="Disordered" evidence="1">
    <location>
        <begin position="1"/>
        <end position="144"/>
    </location>
</feature>
<accession>A0AA97P2I8</accession>
<feature type="compositionally biased region" description="Basic and acidic residues" evidence="1">
    <location>
        <begin position="183"/>
        <end position="205"/>
    </location>
</feature>
<gene>
    <name evidence="2" type="ORF">OOU_Y34scaffold00353g1</name>
</gene>
<sequence length="218" mass="23580">MQPINASHTDARGREFPVNQCKRTPHGNGPSSADEGDEAECGGGGVQQGGEEEAGGGDRLGKQPQAWQVLGRKEGSGVGEGRQKDRRKKKSRAKRRAKRRGDKVSRRPRGVGGELHLTYPSNERRHSPPPPRQHARQTRGEDPADVVLVLGLYTGRRRFRDQVARQPYGGRGTNGSDAGHGAELGRECHEEHGRDDGHGASKHDGFASAVREGVAIGR</sequence>